<keyword evidence="2" id="KW-0805">Transcription regulation</keyword>
<organism evidence="8 9">
    <name type="scientific">Nocardioides immobilis</name>
    <dbReference type="NCBI Taxonomy" id="2049295"/>
    <lineage>
        <taxon>Bacteria</taxon>
        <taxon>Bacillati</taxon>
        <taxon>Actinomycetota</taxon>
        <taxon>Actinomycetes</taxon>
        <taxon>Propionibacteriales</taxon>
        <taxon>Nocardioidaceae</taxon>
        <taxon>Nocardioides</taxon>
    </lineage>
</organism>
<feature type="domain" description="RNA polymerase sigma-70 region 2" evidence="6">
    <location>
        <begin position="22"/>
        <end position="91"/>
    </location>
</feature>
<evidence type="ECO:0000256" key="1">
    <source>
        <dbReference type="ARBA" id="ARBA00010641"/>
    </source>
</evidence>
<keyword evidence="3" id="KW-0731">Sigma factor</keyword>
<dbReference type="InterPro" id="IPR014284">
    <property type="entry name" value="RNA_pol_sigma-70_dom"/>
</dbReference>
<evidence type="ECO:0000256" key="3">
    <source>
        <dbReference type="ARBA" id="ARBA00023082"/>
    </source>
</evidence>
<evidence type="ECO:0000259" key="6">
    <source>
        <dbReference type="Pfam" id="PF04542"/>
    </source>
</evidence>
<keyword evidence="4" id="KW-0238">DNA-binding</keyword>
<dbReference type="PANTHER" id="PTHR43133">
    <property type="entry name" value="RNA POLYMERASE ECF-TYPE SIGMA FACTO"/>
    <property type="match status" value="1"/>
</dbReference>
<dbReference type="Proteomes" id="UP000283644">
    <property type="component" value="Unassembled WGS sequence"/>
</dbReference>
<keyword evidence="5" id="KW-0804">Transcription</keyword>
<dbReference type="Pfam" id="PF04542">
    <property type="entry name" value="Sigma70_r2"/>
    <property type="match status" value="1"/>
</dbReference>
<dbReference type="AlphaFoldDB" id="A0A417Y550"/>
<dbReference type="InterPro" id="IPR013325">
    <property type="entry name" value="RNA_pol_sigma_r2"/>
</dbReference>
<dbReference type="PANTHER" id="PTHR43133:SF58">
    <property type="entry name" value="ECF RNA POLYMERASE SIGMA FACTOR SIGD"/>
    <property type="match status" value="1"/>
</dbReference>
<dbReference type="GO" id="GO:0003677">
    <property type="term" value="F:DNA binding"/>
    <property type="evidence" value="ECO:0007669"/>
    <property type="project" value="UniProtKB-KW"/>
</dbReference>
<evidence type="ECO:0000256" key="4">
    <source>
        <dbReference type="ARBA" id="ARBA00023125"/>
    </source>
</evidence>
<keyword evidence="9" id="KW-1185">Reference proteome</keyword>
<dbReference type="RefSeq" id="WP_118924599.1">
    <property type="nucleotide sequence ID" value="NZ_QXGH01000012.1"/>
</dbReference>
<evidence type="ECO:0000256" key="2">
    <source>
        <dbReference type="ARBA" id="ARBA00023015"/>
    </source>
</evidence>
<feature type="domain" description="RNA polymerase sigma factor 70 region 4 type 2" evidence="7">
    <location>
        <begin position="117"/>
        <end position="169"/>
    </location>
</feature>
<dbReference type="EMBL" id="QXGH01000012">
    <property type="protein sequence ID" value="RHW27696.1"/>
    <property type="molecule type" value="Genomic_DNA"/>
</dbReference>
<name>A0A417Y550_9ACTN</name>
<dbReference type="Pfam" id="PF08281">
    <property type="entry name" value="Sigma70_r4_2"/>
    <property type="match status" value="1"/>
</dbReference>
<dbReference type="SUPFAM" id="SSF88659">
    <property type="entry name" value="Sigma3 and sigma4 domains of RNA polymerase sigma factors"/>
    <property type="match status" value="1"/>
</dbReference>
<dbReference type="Gene3D" id="1.10.1740.10">
    <property type="match status" value="1"/>
</dbReference>
<sequence length="187" mass="20056">MRSDDDLVAAAKGGDPDAWRELYRAHAGRLLLWLETRATGLDDSPDDLAAEAWLVAAQKVADFHGTSSEFAGWLFGIARNHAANSRRRSGRRQAASAAIPADDHLVPGPEMAYAGAEWVREVLRALPDRERDVVTCLEVLQLDVAATAEALGISAVAVRVARHRGLKKLRGALPPPPAVAGPRTATE</sequence>
<dbReference type="InterPro" id="IPR013324">
    <property type="entry name" value="RNA_pol_sigma_r3/r4-like"/>
</dbReference>
<dbReference type="OrthoDB" id="5501064at2"/>
<dbReference type="GO" id="GO:0016987">
    <property type="term" value="F:sigma factor activity"/>
    <property type="evidence" value="ECO:0007669"/>
    <property type="project" value="UniProtKB-KW"/>
</dbReference>
<dbReference type="Gene3D" id="1.10.10.10">
    <property type="entry name" value="Winged helix-like DNA-binding domain superfamily/Winged helix DNA-binding domain"/>
    <property type="match status" value="1"/>
</dbReference>
<dbReference type="NCBIfam" id="TIGR02937">
    <property type="entry name" value="sigma70-ECF"/>
    <property type="match status" value="1"/>
</dbReference>
<evidence type="ECO:0000313" key="8">
    <source>
        <dbReference type="EMBL" id="RHW27696.1"/>
    </source>
</evidence>
<dbReference type="InterPro" id="IPR007627">
    <property type="entry name" value="RNA_pol_sigma70_r2"/>
</dbReference>
<protein>
    <submittedName>
        <fullName evidence="8">Sigma-70 family RNA polymerase sigma factor</fullName>
    </submittedName>
</protein>
<dbReference type="SUPFAM" id="SSF88946">
    <property type="entry name" value="Sigma2 domain of RNA polymerase sigma factors"/>
    <property type="match status" value="1"/>
</dbReference>
<dbReference type="InterPro" id="IPR039425">
    <property type="entry name" value="RNA_pol_sigma-70-like"/>
</dbReference>
<gene>
    <name evidence="8" type="ORF">D0Z08_08535</name>
</gene>
<proteinExistence type="inferred from homology"/>
<evidence type="ECO:0000256" key="5">
    <source>
        <dbReference type="ARBA" id="ARBA00023163"/>
    </source>
</evidence>
<comment type="caution">
    <text evidence="8">The sequence shown here is derived from an EMBL/GenBank/DDBJ whole genome shotgun (WGS) entry which is preliminary data.</text>
</comment>
<dbReference type="GO" id="GO:0006352">
    <property type="term" value="P:DNA-templated transcription initiation"/>
    <property type="evidence" value="ECO:0007669"/>
    <property type="project" value="InterPro"/>
</dbReference>
<evidence type="ECO:0000313" key="9">
    <source>
        <dbReference type="Proteomes" id="UP000283644"/>
    </source>
</evidence>
<accession>A0A417Y550</accession>
<dbReference type="CDD" id="cd06171">
    <property type="entry name" value="Sigma70_r4"/>
    <property type="match status" value="1"/>
</dbReference>
<dbReference type="InterPro" id="IPR036388">
    <property type="entry name" value="WH-like_DNA-bd_sf"/>
</dbReference>
<reference evidence="8 9" key="1">
    <citation type="submission" date="2018-09" db="EMBL/GenBank/DDBJ databases">
        <title>Genome sequencing of Nocardioides immobilis CCTCC AB 2017083 for comparison to Nocardioides silvaticus.</title>
        <authorList>
            <person name="Li C."/>
            <person name="Wang G."/>
        </authorList>
    </citation>
    <scope>NUCLEOTIDE SEQUENCE [LARGE SCALE GENOMIC DNA]</scope>
    <source>
        <strain evidence="8 9">CCTCC AB 2017083</strain>
    </source>
</reference>
<comment type="similarity">
    <text evidence="1">Belongs to the sigma-70 factor family. ECF subfamily.</text>
</comment>
<dbReference type="InterPro" id="IPR013249">
    <property type="entry name" value="RNA_pol_sigma70_r4_t2"/>
</dbReference>
<evidence type="ECO:0000259" key="7">
    <source>
        <dbReference type="Pfam" id="PF08281"/>
    </source>
</evidence>